<keyword evidence="1" id="KW-0732">Signal</keyword>
<dbReference type="EMBL" id="HBUF01243491">
    <property type="protein sequence ID" value="CAG6677761.1"/>
    <property type="molecule type" value="Transcribed_RNA"/>
</dbReference>
<evidence type="ECO:0000256" key="1">
    <source>
        <dbReference type="SAM" id="SignalP"/>
    </source>
</evidence>
<protein>
    <recommendedName>
        <fullName evidence="3">Secreted protein</fullName>
    </recommendedName>
</protein>
<dbReference type="EMBL" id="HBUF01243489">
    <property type="protein sequence ID" value="CAG6677752.1"/>
    <property type="molecule type" value="Transcribed_RNA"/>
</dbReference>
<evidence type="ECO:0008006" key="3">
    <source>
        <dbReference type="Google" id="ProtNLM"/>
    </source>
</evidence>
<reference evidence="2" key="1">
    <citation type="submission" date="2021-05" db="EMBL/GenBank/DDBJ databases">
        <authorList>
            <person name="Alioto T."/>
            <person name="Alioto T."/>
            <person name="Gomez Garrido J."/>
        </authorList>
    </citation>
    <scope>NUCLEOTIDE SEQUENCE</scope>
</reference>
<dbReference type="AlphaFoldDB" id="A0A8D8SZT4"/>
<name>A0A8D8SZT4_9HEMI</name>
<feature type="chain" id="PRO_5036262027" description="Secreted protein" evidence="1">
    <location>
        <begin position="19"/>
        <end position="100"/>
    </location>
</feature>
<accession>A0A8D8SZT4</accession>
<organism evidence="2">
    <name type="scientific">Cacopsylla melanoneura</name>
    <dbReference type="NCBI Taxonomy" id="428564"/>
    <lineage>
        <taxon>Eukaryota</taxon>
        <taxon>Metazoa</taxon>
        <taxon>Ecdysozoa</taxon>
        <taxon>Arthropoda</taxon>
        <taxon>Hexapoda</taxon>
        <taxon>Insecta</taxon>
        <taxon>Pterygota</taxon>
        <taxon>Neoptera</taxon>
        <taxon>Paraneoptera</taxon>
        <taxon>Hemiptera</taxon>
        <taxon>Sternorrhyncha</taxon>
        <taxon>Psylloidea</taxon>
        <taxon>Psyllidae</taxon>
        <taxon>Psyllinae</taxon>
        <taxon>Cacopsylla</taxon>
    </lineage>
</organism>
<proteinExistence type="predicted"/>
<sequence>MRRHAVLAVLLLSDRTLFQNVGGRMHLSLSLLRRRRRCVLARARVRGSLPGLSEPRLFHVAPLPGRLWRDGPGSETGQPAAAVSGRVQEVAAVVAQSRHS</sequence>
<evidence type="ECO:0000313" key="2">
    <source>
        <dbReference type="EMBL" id="CAG6677761.1"/>
    </source>
</evidence>
<feature type="signal peptide" evidence="1">
    <location>
        <begin position="1"/>
        <end position="18"/>
    </location>
</feature>